<dbReference type="InterPro" id="IPR013136">
    <property type="entry name" value="WSTF_Acf1_Cbp146"/>
</dbReference>
<feature type="domain" description="WAC" evidence="8">
    <location>
        <begin position="23"/>
        <end position="129"/>
    </location>
</feature>
<comment type="subcellular location">
    <subcellularLocation>
        <location evidence="5">Nucleus</location>
    </subcellularLocation>
</comment>
<keyword evidence="1" id="KW-0479">Metal-binding</keyword>
<keyword evidence="3" id="KW-0862">Zinc</keyword>
<dbReference type="InterPro" id="IPR053271">
    <property type="entry name" value="DDT_domain"/>
</dbReference>
<evidence type="ECO:0000256" key="4">
    <source>
        <dbReference type="PROSITE-ProRule" id="PRU00146"/>
    </source>
</evidence>
<dbReference type="InterPro" id="IPR001965">
    <property type="entry name" value="Znf_PHD"/>
</dbReference>
<evidence type="ECO:0000313" key="9">
    <source>
        <dbReference type="EMBL" id="CAD7702456.1"/>
    </source>
</evidence>
<dbReference type="PROSITE" id="PS51136">
    <property type="entry name" value="WAC"/>
    <property type="match status" value="1"/>
</dbReference>
<dbReference type="PROSITE" id="PS01359">
    <property type="entry name" value="ZF_PHD_1"/>
    <property type="match status" value="1"/>
</dbReference>
<evidence type="ECO:0000313" key="10">
    <source>
        <dbReference type="Proteomes" id="UP000708148"/>
    </source>
</evidence>
<dbReference type="InterPro" id="IPR019786">
    <property type="entry name" value="Zinc_finger_PHD-type_CS"/>
</dbReference>
<keyword evidence="2 4" id="KW-0863">Zinc-finger</keyword>
<evidence type="ECO:0000256" key="3">
    <source>
        <dbReference type="ARBA" id="ARBA00022833"/>
    </source>
</evidence>
<evidence type="ECO:0000256" key="1">
    <source>
        <dbReference type="ARBA" id="ARBA00022723"/>
    </source>
</evidence>
<comment type="caution">
    <text evidence="9">The sequence shown here is derived from an EMBL/GenBank/DDBJ whole genome shotgun (WGS) entry which is preliminary data.</text>
</comment>
<dbReference type="SMART" id="SM00249">
    <property type="entry name" value="PHD"/>
    <property type="match status" value="1"/>
</dbReference>
<dbReference type="GO" id="GO:0008270">
    <property type="term" value="F:zinc ion binding"/>
    <property type="evidence" value="ECO:0007669"/>
    <property type="project" value="UniProtKB-KW"/>
</dbReference>
<evidence type="ECO:0000259" key="8">
    <source>
        <dbReference type="PROSITE" id="PS51136"/>
    </source>
</evidence>
<dbReference type="EMBL" id="CAJHUC010001837">
    <property type="protein sequence ID" value="CAD7702456.1"/>
    <property type="molecule type" value="Genomic_DNA"/>
</dbReference>
<keyword evidence="10" id="KW-1185">Reference proteome</keyword>
<evidence type="ECO:0000256" key="2">
    <source>
        <dbReference type="ARBA" id="ARBA00022771"/>
    </source>
</evidence>
<sequence length="959" mass="106573">MPLLRKRPYDPDLGLPPGVSPEDGLWVVRFTGEVFADYGAYLRKQQLYARRGWSCKYTGRSGLTYEEALVSEERAKRAHGQFPECFEGPVLRLVHHSTLRPDELCHRVLTHFRNNFVPGEEVLGMRGEKPEPCRILNSLGADDGEDVAADLLNPVAGLDQKYEVEWLDGEGGSDVSIVSRGQLSRVKDKHPISRPMLKTWLERVVHCESTGVKGAPFLWRAKRELAEKCNLPEALPQDLEMKLQKAAQRTLATKKKAKKTKLEGDNKKQRAPAARPGPCKPTENGATCTRAPLGHSGSVHPPAEAGASGRAREGASNGLQTPKSVERPKKKRKTTPSEPKKVAERPQAAPSAEPSPSSSPIPGTPVQAEALEDTDRRLSAGSLKRAVFEILKGVGPYGASTTYLLQRLRDRNMNREVTDSKSAKSCVASTLAHDLAFVRVAHGHFAIRAFTKATTQEGGTGGSSRPGGGAAKMGQCTLGGEEPVVHLKIERQRFDRNSSKCSKCHKGLNQELPVLVLCDFCPRAYHVGCLRGQLPPYGDWACPKCIDKRESTVRKMKNMEESREERQLKKIAEREERERRRLEEREERERQRVREREERERAKEEARQKARYPIEDMEVLEEEKAKLASLEVAAAAAPDLASPGTPTTAHADAPRSLQQQQALVEGPRDQAPIMEGEAQLAGLMDGLAVVEFLSTFREECEVKALGLPELNHTVAWPLDGDSLAELYMALLRCVLLDQVGQTGMARSRARRWARVVDHATWPEVLRRYLLASREAQGVAKVDVRDTAVEFMDDHQIAQRAAEDLGSSPFYLLGPRYHLRLLHALCNDIINCSAMKDEVMGRLEETIQLCAEKYHADAEKRRLERQRKMQMKEGRKKREAAEQHQGEANNDAKKEQPQEAVKEVQGAQDVKEEVKEDVKEEVKEDVKEEVGQEATASEAQGDGAEGGRPQPPVAHPAAQG</sequence>
<feature type="compositionally biased region" description="Low complexity" evidence="6">
    <location>
        <begin position="346"/>
        <end position="356"/>
    </location>
</feature>
<gene>
    <name evidence="9" type="ORF">OSTQU699_LOCUS7813</name>
</gene>
<dbReference type="InterPro" id="IPR011011">
    <property type="entry name" value="Znf_FYVE_PHD"/>
</dbReference>
<organism evidence="9 10">
    <name type="scientific">Ostreobium quekettii</name>
    <dbReference type="NCBI Taxonomy" id="121088"/>
    <lineage>
        <taxon>Eukaryota</taxon>
        <taxon>Viridiplantae</taxon>
        <taxon>Chlorophyta</taxon>
        <taxon>core chlorophytes</taxon>
        <taxon>Ulvophyceae</taxon>
        <taxon>TCBD clade</taxon>
        <taxon>Bryopsidales</taxon>
        <taxon>Ostreobineae</taxon>
        <taxon>Ostreobiaceae</taxon>
        <taxon>Ostreobium</taxon>
    </lineage>
</organism>
<dbReference type="SUPFAM" id="SSF57903">
    <property type="entry name" value="FYVE/PHD zinc finger"/>
    <property type="match status" value="1"/>
</dbReference>
<protein>
    <submittedName>
        <fullName evidence="9">Uncharacterized protein</fullName>
    </submittedName>
</protein>
<dbReference type="Gene3D" id="3.30.40.10">
    <property type="entry name" value="Zinc/RING finger domain, C3HC4 (zinc finger)"/>
    <property type="match status" value="1"/>
</dbReference>
<feature type="region of interest" description="Disordered" evidence="6">
    <location>
        <begin position="574"/>
        <end position="608"/>
    </location>
</feature>
<evidence type="ECO:0000256" key="6">
    <source>
        <dbReference type="SAM" id="MobiDB-lite"/>
    </source>
</evidence>
<proteinExistence type="predicted"/>
<accession>A0A8S1J435</accession>
<name>A0A8S1J435_9CHLO</name>
<evidence type="ECO:0000256" key="5">
    <source>
        <dbReference type="PROSITE-ProRule" id="PRU00475"/>
    </source>
</evidence>
<dbReference type="InterPro" id="IPR013083">
    <property type="entry name" value="Znf_RING/FYVE/PHD"/>
</dbReference>
<feature type="region of interest" description="Disordered" evidence="6">
    <location>
        <begin position="865"/>
        <end position="959"/>
    </location>
</feature>
<feature type="region of interest" description="Disordered" evidence="6">
    <location>
        <begin position="639"/>
        <end position="663"/>
    </location>
</feature>
<dbReference type="InterPro" id="IPR019787">
    <property type="entry name" value="Znf_PHD-finger"/>
</dbReference>
<dbReference type="AlphaFoldDB" id="A0A8S1J435"/>
<evidence type="ECO:0000259" key="7">
    <source>
        <dbReference type="PROSITE" id="PS50016"/>
    </source>
</evidence>
<dbReference type="Pfam" id="PF10537">
    <property type="entry name" value="WAC_Acf1_DNA_bd"/>
    <property type="match status" value="1"/>
</dbReference>
<feature type="compositionally biased region" description="Basic and acidic residues" evidence="6">
    <location>
        <begin position="908"/>
        <end position="929"/>
    </location>
</feature>
<dbReference type="Pfam" id="PF00628">
    <property type="entry name" value="PHD"/>
    <property type="match status" value="1"/>
</dbReference>
<dbReference type="OrthoDB" id="510577at2759"/>
<feature type="compositionally biased region" description="Basic and acidic residues" evidence="6">
    <location>
        <begin position="878"/>
        <end position="901"/>
    </location>
</feature>
<feature type="region of interest" description="Disordered" evidence="6">
    <location>
        <begin position="246"/>
        <end position="366"/>
    </location>
</feature>
<dbReference type="GO" id="GO:0005634">
    <property type="term" value="C:nucleus"/>
    <property type="evidence" value="ECO:0007669"/>
    <property type="project" value="UniProtKB-SubCell"/>
</dbReference>
<dbReference type="Proteomes" id="UP000708148">
    <property type="component" value="Unassembled WGS sequence"/>
</dbReference>
<feature type="domain" description="PHD-type" evidence="7">
    <location>
        <begin position="498"/>
        <end position="548"/>
    </location>
</feature>
<dbReference type="PANTHER" id="PTHR15546:SF2">
    <property type="entry name" value="DDT DOMAIN-CONTAINING PROTEIN DDB_G0282237"/>
    <property type="match status" value="1"/>
</dbReference>
<dbReference type="PROSITE" id="PS50016">
    <property type="entry name" value="ZF_PHD_2"/>
    <property type="match status" value="1"/>
</dbReference>
<dbReference type="PANTHER" id="PTHR15546">
    <property type="entry name" value="BROMODOMAIN ADJACENT TO ZINC FINGER DOMAIN, 2A"/>
    <property type="match status" value="1"/>
</dbReference>
<keyword evidence="5" id="KW-0539">Nucleus</keyword>
<reference evidence="9" key="1">
    <citation type="submission" date="2020-12" db="EMBL/GenBank/DDBJ databases">
        <authorList>
            <person name="Iha C."/>
        </authorList>
    </citation>
    <scope>NUCLEOTIDE SEQUENCE</scope>
</reference>